<feature type="compositionally biased region" description="Basic and acidic residues" evidence="10">
    <location>
        <begin position="444"/>
        <end position="453"/>
    </location>
</feature>
<dbReference type="STRING" id="405436.SAMN05444365_106112"/>
<evidence type="ECO:0000256" key="9">
    <source>
        <dbReference type="PROSITE-ProRule" id="PRU10141"/>
    </source>
</evidence>
<keyword evidence="6 9" id="KW-0067">ATP-binding</keyword>
<sequence>MSSFTPGLRLHDRFTLVELLGTGGMSQVWRAVDEVLGRTVAVKVLGSTLAADPVLRQATWREARAAARLAHPHVIQVYDYGEAAIGGDPPVPYLVMELIEGRTLADRLADGPLPWSEVLTIGAQVAAALAAAHRLGVVHRDIKPSNVMLTPGGAKVLDFGIAALAGHRSDDGGFRVGTPAYMAPEQLGSAPPQPAGDVYALGVLLYRALTGRVPFAATSWEEAQAFHRGGHPVPPPHLPGLPAAATQLVMAAMAPNPAHRPSAEELAARLAAAVGLPDPTTALRERTTVLPLPPPPDASARGAARPPSPPTMVQPLDAAFHAGPAPAPGRARRLPVVAGVLVAAALAVAVGAVALRPDEPARVPAAAAPPATSSAPAPTSPTAPTTAPTRPVPTDRAGILAELHRTLDDAVETRAMSGDVADELRDKVDKLRDTAGRGKGNPRKRAEEWQKKTDDLRKAVTELRDDDDVDAATATRLFALLRALSAAQPAAE</sequence>
<dbReference type="Proteomes" id="UP000242415">
    <property type="component" value="Unassembled WGS sequence"/>
</dbReference>
<dbReference type="EMBL" id="FNPH01000006">
    <property type="protein sequence ID" value="SDZ16576.1"/>
    <property type="molecule type" value="Genomic_DNA"/>
</dbReference>
<comment type="catalytic activity">
    <reaction evidence="8">
        <text>L-seryl-[protein] + ATP = O-phospho-L-seryl-[protein] + ADP + H(+)</text>
        <dbReference type="Rhea" id="RHEA:17989"/>
        <dbReference type="Rhea" id="RHEA-COMP:9863"/>
        <dbReference type="Rhea" id="RHEA-COMP:11604"/>
        <dbReference type="ChEBI" id="CHEBI:15378"/>
        <dbReference type="ChEBI" id="CHEBI:29999"/>
        <dbReference type="ChEBI" id="CHEBI:30616"/>
        <dbReference type="ChEBI" id="CHEBI:83421"/>
        <dbReference type="ChEBI" id="CHEBI:456216"/>
        <dbReference type="EC" id="2.7.11.1"/>
    </reaction>
</comment>
<dbReference type="PROSITE" id="PS00107">
    <property type="entry name" value="PROTEIN_KINASE_ATP"/>
    <property type="match status" value="1"/>
</dbReference>
<gene>
    <name evidence="12" type="ORF">SAMN05444365_106112</name>
</gene>
<feature type="region of interest" description="Disordered" evidence="10">
    <location>
        <begin position="363"/>
        <end position="393"/>
    </location>
</feature>
<dbReference type="Pfam" id="PF00069">
    <property type="entry name" value="Pkinase"/>
    <property type="match status" value="1"/>
</dbReference>
<reference evidence="13" key="1">
    <citation type="submission" date="2016-10" db="EMBL/GenBank/DDBJ databases">
        <authorList>
            <person name="Varghese N."/>
            <person name="Submissions S."/>
        </authorList>
    </citation>
    <scope>NUCLEOTIDE SEQUENCE [LARGE SCALE GENOMIC DNA]</scope>
    <source>
        <strain evidence="13">DSM 45245</strain>
    </source>
</reference>
<dbReference type="InterPro" id="IPR011009">
    <property type="entry name" value="Kinase-like_dom_sf"/>
</dbReference>
<dbReference type="SMART" id="SM00220">
    <property type="entry name" value="S_TKc"/>
    <property type="match status" value="1"/>
</dbReference>
<evidence type="ECO:0000256" key="5">
    <source>
        <dbReference type="ARBA" id="ARBA00022777"/>
    </source>
</evidence>
<dbReference type="Gene3D" id="3.30.200.20">
    <property type="entry name" value="Phosphorylase Kinase, domain 1"/>
    <property type="match status" value="1"/>
</dbReference>
<dbReference type="PROSITE" id="PS50011">
    <property type="entry name" value="PROTEIN_KINASE_DOM"/>
    <property type="match status" value="1"/>
</dbReference>
<dbReference type="InterPro" id="IPR017441">
    <property type="entry name" value="Protein_kinase_ATP_BS"/>
</dbReference>
<protein>
    <recommendedName>
        <fullName evidence="1">non-specific serine/threonine protein kinase</fullName>
        <ecNumber evidence="1">2.7.11.1</ecNumber>
    </recommendedName>
</protein>
<name>A0A1H3QT44_9ACTN</name>
<dbReference type="CDD" id="cd14014">
    <property type="entry name" value="STKc_PknB_like"/>
    <property type="match status" value="1"/>
</dbReference>
<proteinExistence type="predicted"/>
<keyword evidence="5 12" id="KW-0418">Kinase</keyword>
<evidence type="ECO:0000313" key="13">
    <source>
        <dbReference type="Proteomes" id="UP000242415"/>
    </source>
</evidence>
<dbReference type="FunFam" id="3.30.200.20:FF:000035">
    <property type="entry name" value="Serine/threonine protein kinase Stk1"/>
    <property type="match status" value="1"/>
</dbReference>
<dbReference type="PANTHER" id="PTHR43289:SF6">
    <property type="entry name" value="SERINE_THREONINE-PROTEIN KINASE NEKL-3"/>
    <property type="match status" value="1"/>
</dbReference>
<organism evidence="12 13">
    <name type="scientific">Micromonospora pattaloongensis</name>
    <dbReference type="NCBI Taxonomy" id="405436"/>
    <lineage>
        <taxon>Bacteria</taxon>
        <taxon>Bacillati</taxon>
        <taxon>Actinomycetota</taxon>
        <taxon>Actinomycetes</taxon>
        <taxon>Micromonosporales</taxon>
        <taxon>Micromonosporaceae</taxon>
        <taxon>Micromonospora</taxon>
    </lineage>
</organism>
<feature type="binding site" evidence="9">
    <location>
        <position position="43"/>
    </location>
    <ligand>
        <name>ATP</name>
        <dbReference type="ChEBI" id="CHEBI:30616"/>
    </ligand>
</feature>
<dbReference type="GO" id="GO:0005524">
    <property type="term" value="F:ATP binding"/>
    <property type="evidence" value="ECO:0007669"/>
    <property type="project" value="UniProtKB-UniRule"/>
</dbReference>
<evidence type="ECO:0000256" key="2">
    <source>
        <dbReference type="ARBA" id="ARBA00022527"/>
    </source>
</evidence>
<evidence type="ECO:0000256" key="1">
    <source>
        <dbReference type="ARBA" id="ARBA00012513"/>
    </source>
</evidence>
<dbReference type="RefSeq" id="WP_091558565.1">
    <property type="nucleotide sequence ID" value="NZ_FNPH01000006.1"/>
</dbReference>
<evidence type="ECO:0000256" key="4">
    <source>
        <dbReference type="ARBA" id="ARBA00022741"/>
    </source>
</evidence>
<keyword evidence="13" id="KW-1185">Reference proteome</keyword>
<evidence type="ECO:0000259" key="11">
    <source>
        <dbReference type="PROSITE" id="PS50011"/>
    </source>
</evidence>
<evidence type="ECO:0000256" key="3">
    <source>
        <dbReference type="ARBA" id="ARBA00022679"/>
    </source>
</evidence>
<evidence type="ECO:0000256" key="8">
    <source>
        <dbReference type="ARBA" id="ARBA00048679"/>
    </source>
</evidence>
<evidence type="ECO:0000256" key="7">
    <source>
        <dbReference type="ARBA" id="ARBA00047899"/>
    </source>
</evidence>
<dbReference type="PANTHER" id="PTHR43289">
    <property type="entry name" value="MITOGEN-ACTIVATED PROTEIN KINASE KINASE KINASE 20-RELATED"/>
    <property type="match status" value="1"/>
</dbReference>
<feature type="region of interest" description="Disordered" evidence="10">
    <location>
        <begin position="432"/>
        <end position="453"/>
    </location>
</feature>
<dbReference type="InterPro" id="IPR008271">
    <property type="entry name" value="Ser/Thr_kinase_AS"/>
</dbReference>
<keyword evidence="4 9" id="KW-0547">Nucleotide-binding</keyword>
<keyword evidence="2 12" id="KW-0723">Serine/threonine-protein kinase</keyword>
<dbReference type="EC" id="2.7.11.1" evidence="1"/>
<dbReference type="OrthoDB" id="4408092at2"/>
<feature type="region of interest" description="Disordered" evidence="10">
    <location>
        <begin position="287"/>
        <end position="312"/>
    </location>
</feature>
<dbReference type="PROSITE" id="PS00108">
    <property type="entry name" value="PROTEIN_KINASE_ST"/>
    <property type="match status" value="1"/>
</dbReference>
<feature type="domain" description="Protein kinase" evidence="11">
    <location>
        <begin position="14"/>
        <end position="281"/>
    </location>
</feature>
<evidence type="ECO:0000256" key="6">
    <source>
        <dbReference type="ARBA" id="ARBA00022840"/>
    </source>
</evidence>
<evidence type="ECO:0000256" key="10">
    <source>
        <dbReference type="SAM" id="MobiDB-lite"/>
    </source>
</evidence>
<dbReference type="AlphaFoldDB" id="A0A1H3QT44"/>
<keyword evidence="3" id="KW-0808">Transferase</keyword>
<dbReference type="InterPro" id="IPR000719">
    <property type="entry name" value="Prot_kinase_dom"/>
</dbReference>
<dbReference type="GO" id="GO:0004674">
    <property type="term" value="F:protein serine/threonine kinase activity"/>
    <property type="evidence" value="ECO:0007669"/>
    <property type="project" value="UniProtKB-KW"/>
</dbReference>
<comment type="catalytic activity">
    <reaction evidence="7">
        <text>L-threonyl-[protein] + ATP = O-phospho-L-threonyl-[protein] + ADP + H(+)</text>
        <dbReference type="Rhea" id="RHEA:46608"/>
        <dbReference type="Rhea" id="RHEA-COMP:11060"/>
        <dbReference type="Rhea" id="RHEA-COMP:11605"/>
        <dbReference type="ChEBI" id="CHEBI:15378"/>
        <dbReference type="ChEBI" id="CHEBI:30013"/>
        <dbReference type="ChEBI" id="CHEBI:30616"/>
        <dbReference type="ChEBI" id="CHEBI:61977"/>
        <dbReference type="ChEBI" id="CHEBI:456216"/>
        <dbReference type="EC" id="2.7.11.1"/>
    </reaction>
</comment>
<dbReference type="SUPFAM" id="SSF56112">
    <property type="entry name" value="Protein kinase-like (PK-like)"/>
    <property type="match status" value="1"/>
</dbReference>
<accession>A0A1H3QT44</accession>
<dbReference type="Gene3D" id="1.10.510.10">
    <property type="entry name" value="Transferase(Phosphotransferase) domain 1"/>
    <property type="match status" value="1"/>
</dbReference>
<evidence type="ECO:0000313" key="12">
    <source>
        <dbReference type="EMBL" id="SDZ16576.1"/>
    </source>
</evidence>